<keyword evidence="8" id="KW-1185">Reference proteome</keyword>
<accession>A0A0R3KB14</accession>
<dbReference type="EMBL" id="LLXX01000232">
    <property type="protein sequence ID" value="KRQ92346.1"/>
    <property type="molecule type" value="Genomic_DNA"/>
</dbReference>
<evidence type="ECO:0000256" key="3">
    <source>
        <dbReference type="ARBA" id="ARBA00023015"/>
    </source>
</evidence>
<dbReference type="PROSITE" id="PS50931">
    <property type="entry name" value="HTH_LYSR"/>
    <property type="match status" value="1"/>
</dbReference>
<evidence type="ECO:0000256" key="2">
    <source>
        <dbReference type="ARBA" id="ARBA00009437"/>
    </source>
</evidence>
<dbReference type="GO" id="GO:0043565">
    <property type="term" value="F:sequence-specific DNA binding"/>
    <property type="evidence" value="ECO:0007669"/>
    <property type="project" value="TreeGrafter"/>
</dbReference>
<dbReference type="PANTHER" id="PTHR30537">
    <property type="entry name" value="HTH-TYPE TRANSCRIPTIONAL REGULATOR"/>
    <property type="match status" value="1"/>
</dbReference>
<evidence type="ECO:0000256" key="5">
    <source>
        <dbReference type="ARBA" id="ARBA00023163"/>
    </source>
</evidence>
<dbReference type="STRING" id="1518501.CQ10_17025"/>
<protein>
    <submittedName>
        <fullName evidence="7">Transcriptional regulator</fullName>
    </submittedName>
</protein>
<comment type="similarity">
    <text evidence="2">Belongs to the LysR transcriptional regulatory family.</text>
</comment>
<dbReference type="GO" id="GO:0006351">
    <property type="term" value="P:DNA-templated transcription"/>
    <property type="evidence" value="ECO:0007669"/>
    <property type="project" value="TreeGrafter"/>
</dbReference>
<keyword evidence="3" id="KW-0805">Transcription regulation</keyword>
<organism evidence="7 8">
    <name type="scientific">Bradyrhizobium valentinum</name>
    <dbReference type="NCBI Taxonomy" id="1518501"/>
    <lineage>
        <taxon>Bacteria</taxon>
        <taxon>Pseudomonadati</taxon>
        <taxon>Pseudomonadota</taxon>
        <taxon>Alphaproteobacteria</taxon>
        <taxon>Hyphomicrobiales</taxon>
        <taxon>Nitrobacteraceae</taxon>
        <taxon>Bradyrhizobium</taxon>
    </lineage>
</organism>
<dbReference type="InterPro" id="IPR000847">
    <property type="entry name" value="LysR_HTH_N"/>
</dbReference>
<dbReference type="Gene3D" id="1.10.10.10">
    <property type="entry name" value="Winged helix-like DNA-binding domain superfamily/Winged helix DNA-binding domain"/>
    <property type="match status" value="1"/>
</dbReference>
<dbReference type="InterPro" id="IPR005119">
    <property type="entry name" value="LysR_subst-bd"/>
</dbReference>
<name>A0A0R3KB14_9BRAD</name>
<dbReference type="RefSeq" id="WP_057855597.1">
    <property type="nucleotide sequence ID" value="NZ_LLXX01000232.1"/>
</dbReference>
<evidence type="ECO:0000313" key="8">
    <source>
        <dbReference type="Proteomes" id="UP000051913"/>
    </source>
</evidence>
<reference evidence="7 8" key="1">
    <citation type="submission" date="2014-03" db="EMBL/GenBank/DDBJ databases">
        <title>Bradyrhizobium valentinum sp. nov., isolated from effective nodules of Lupinus mariae-josephae, a lupine endemic of basic-lime soils in Eastern Spain.</title>
        <authorList>
            <person name="Duran D."/>
            <person name="Rey L."/>
            <person name="Navarro A."/>
            <person name="Busquets A."/>
            <person name="Imperial J."/>
            <person name="Ruiz-Argueso T."/>
        </authorList>
    </citation>
    <scope>NUCLEOTIDE SEQUENCE [LARGE SCALE GENOMIC DNA]</scope>
    <source>
        <strain evidence="7 8">LmjM3</strain>
    </source>
</reference>
<dbReference type="Pfam" id="PF00126">
    <property type="entry name" value="HTH_1"/>
    <property type="match status" value="1"/>
</dbReference>
<dbReference type="AlphaFoldDB" id="A0A0R3KB14"/>
<dbReference type="InterPro" id="IPR036388">
    <property type="entry name" value="WH-like_DNA-bd_sf"/>
</dbReference>
<dbReference type="GO" id="GO:0003700">
    <property type="term" value="F:DNA-binding transcription factor activity"/>
    <property type="evidence" value="ECO:0007669"/>
    <property type="project" value="InterPro"/>
</dbReference>
<dbReference type="SUPFAM" id="SSF53850">
    <property type="entry name" value="Periplasmic binding protein-like II"/>
    <property type="match status" value="1"/>
</dbReference>
<proteinExistence type="inferred from homology"/>
<comment type="caution">
    <text evidence="7">The sequence shown here is derived from an EMBL/GenBank/DDBJ whole genome shotgun (WGS) entry which is preliminary data.</text>
</comment>
<dbReference type="Gene3D" id="3.40.190.290">
    <property type="match status" value="1"/>
</dbReference>
<dbReference type="PRINTS" id="PR00039">
    <property type="entry name" value="HTHLYSR"/>
</dbReference>
<dbReference type="InterPro" id="IPR036390">
    <property type="entry name" value="WH_DNA-bd_sf"/>
</dbReference>
<dbReference type="CDD" id="cd08422">
    <property type="entry name" value="PBP2_CrgA_like"/>
    <property type="match status" value="1"/>
</dbReference>
<keyword evidence="4" id="KW-0238">DNA-binding</keyword>
<dbReference type="PANTHER" id="PTHR30537:SF35">
    <property type="entry name" value="TRANSCRIPTIONAL REGULATORY PROTEIN"/>
    <property type="match status" value="1"/>
</dbReference>
<dbReference type="SUPFAM" id="SSF46785">
    <property type="entry name" value="Winged helix' DNA-binding domain"/>
    <property type="match status" value="1"/>
</dbReference>
<sequence length="296" mass="32101">MDTLTNLQAFLASADAGGFSAAARKLNVSTSVVSKRVTQLEAQIGIALFRRSTRQLRLTEAGQQYLHRARGVVADVGDLLARMGEKDRDLVDHLRIKAPTSLTIARLADAFSAFQTQNPRLKLEIVLIDRPVDPVTEGFDIAIGAFPHSFGGVVDEPLCSLKLKRLLCASPAYLAAYGVPQHPRDLVEHRCLSFLPTGSEWVFDGPRGRTSIQVRPLLSSNEGHVLVKSAIAGNGIAFISHYLAADALSSGTLQAVLPDFQIPELWVKATIPERRVNAAAVQALLQQLRRSLSPAL</sequence>
<gene>
    <name evidence="7" type="ORF">CP49_27455</name>
</gene>
<feature type="domain" description="HTH lysR-type" evidence="6">
    <location>
        <begin position="1"/>
        <end position="59"/>
    </location>
</feature>
<evidence type="ECO:0000313" key="7">
    <source>
        <dbReference type="EMBL" id="KRQ92346.1"/>
    </source>
</evidence>
<dbReference type="FunFam" id="1.10.10.10:FF:000001">
    <property type="entry name" value="LysR family transcriptional regulator"/>
    <property type="match status" value="1"/>
</dbReference>
<keyword evidence="5" id="KW-0804">Transcription</keyword>
<evidence type="ECO:0000256" key="1">
    <source>
        <dbReference type="ARBA" id="ARBA00003502"/>
    </source>
</evidence>
<evidence type="ECO:0000256" key="4">
    <source>
        <dbReference type="ARBA" id="ARBA00023125"/>
    </source>
</evidence>
<dbReference type="InterPro" id="IPR058163">
    <property type="entry name" value="LysR-type_TF_proteobact-type"/>
</dbReference>
<dbReference type="Pfam" id="PF03466">
    <property type="entry name" value="LysR_substrate"/>
    <property type="match status" value="1"/>
</dbReference>
<dbReference type="Proteomes" id="UP000051913">
    <property type="component" value="Unassembled WGS sequence"/>
</dbReference>
<evidence type="ECO:0000259" key="6">
    <source>
        <dbReference type="PROSITE" id="PS50931"/>
    </source>
</evidence>
<comment type="function">
    <text evidence="1">NodD regulates the expression of the nodABCFE genes which encode other nodulation proteins. NodD is also a negative regulator of its own expression. Binds flavonoids as inducers.</text>
</comment>